<protein>
    <recommendedName>
        <fullName evidence="4">DNA polymerase III subunit alpha</fullName>
        <ecNumber evidence="3">2.7.7.7</ecNumber>
    </recommendedName>
</protein>
<sequence length="1116" mass="126763">MSYTHLQVKSGYSLMNSTITIPKLVERAHKLNFNALALTDEEVLYGIIPFYRACKSYGIKPIIGMSVRLLDNEEEVIPCILLAKNNAGYHQLIKLSTTIQQDSINGIDLGAIQQAAGQLICIVPVQHDKITQLFQHQTHAGIAGYFKKWQALFAQGDFYLGLQERDESIFTLVKEFHKVSRIPVTAINDVIYLDEKDAMAFDCLQAMKTGKQWGMKIADSTIKNRHLRSETEMESLFGFFWPEVLAETAAIAGKCNVTIDFEQRLLPSFPVPEEISAADYLEKLCWAKVKERYQTLTDPIKKRLSYELHVIQSMEFSDYFLIVADFIGYAKANQIVVGPGRGSSAGSIVAYILGITDVDPMEYGLLFERFLNPERQTMPDIDVDFSDARRDEVITYVQEKYGREHVAQIITFGTFAARSLIRELIKTMDVDGQDASFMLREIPLQSTKRIPELVKESEELYRYVKTSPKLKLLFAVAVKLEGLPRHISTHAAGVVISEKPLKEHVPLTIGATDTHLTQFPMNDLEAIGLLKMDFLGLRNLTLLEKVIQSIAYTGANPISLDEIPENDTRTYELLRNGQTNGVFQLESQGMKQVLTELLPSSFEDIVAVNALYRPGPMDFIPVYIARKHGKEEVTYPHPDLKPILAHTFGVLVYQEQIMQIANRIAGFTFGEADMLRRAVSKKKQDVMDAQKEAFIQGCLNNGYERSVAEEIFSWIVKFSNYGFPRSHAVAYSKISYQLAFLKANYPASFFAELLSASRSQYDKLHLYMQELKALGLELLPPNINRSFGKYSVENKKVRMGLTSIKSVGNQAIGEIIRARKAGPFKNIFDFCLRTSPKLVNRKTLENLIIAGAFDETYSNRASLLASIEQAMEQGELFKEFFGGSSLFEDQIELDAKYVEIDDFSQVKKLADEKELLGMYVSSHPIKEFRKQLRANGHVTLRQAAKMLGKRNLDVTVIIQAIRVIRTKRGDKMAFLTIDDEQAEMEAVIFPDVFREISSWLQEEMLVCLEGKVESRNNKLQMVINSVKPFHQETLQSDYKQRLFIKVVNMTNQQALQLIEKVAERYPGGASIILYDEQKKQSYQLAESYCLYPDKSCLNMLKRYFGNENVVLQNREV</sequence>
<evidence type="ECO:0000256" key="6">
    <source>
        <dbReference type="ARBA" id="ARBA00022695"/>
    </source>
</evidence>
<keyword evidence="7" id="KW-0235">DNA replication</keyword>
<dbReference type="Pfam" id="PF02811">
    <property type="entry name" value="PHP"/>
    <property type="match status" value="1"/>
</dbReference>
<dbReference type="GO" id="GO:0003676">
    <property type="term" value="F:nucleic acid binding"/>
    <property type="evidence" value="ECO:0007669"/>
    <property type="project" value="InterPro"/>
</dbReference>
<dbReference type="Proteomes" id="UP000285456">
    <property type="component" value="Unassembled WGS sequence"/>
</dbReference>
<dbReference type="Gene3D" id="3.20.20.140">
    <property type="entry name" value="Metal-dependent hydrolases"/>
    <property type="match status" value="1"/>
</dbReference>
<dbReference type="InterPro" id="IPR016195">
    <property type="entry name" value="Pol/histidinol_Pase-like"/>
</dbReference>
<dbReference type="Gene3D" id="1.10.10.1600">
    <property type="entry name" value="Bacterial DNA polymerase III alpha subunit, thumb domain"/>
    <property type="match status" value="1"/>
</dbReference>
<comment type="function">
    <text evidence="9">DNA polymerase III is a complex, multichain enzyme responsible for most of the replicative synthesis in bacteria. This DNA polymerase also exhibits 3' to 5' exonuclease activity. The alpha chain is the DNA polymerase.</text>
</comment>
<evidence type="ECO:0000256" key="9">
    <source>
        <dbReference type="ARBA" id="ARBA00025611"/>
    </source>
</evidence>
<dbReference type="NCBIfam" id="NF004226">
    <property type="entry name" value="PRK05673.1"/>
    <property type="match status" value="1"/>
</dbReference>
<dbReference type="GO" id="GO:0008408">
    <property type="term" value="F:3'-5' exonuclease activity"/>
    <property type="evidence" value="ECO:0007669"/>
    <property type="project" value="InterPro"/>
</dbReference>
<dbReference type="OrthoDB" id="9803237at2"/>
<comment type="catalytic activity">
    <reaction evidence="10">
        <text>DNA(n) + a 2'-deoxyribonucleoside 5'-triphosphate = DNA(n+1) + diphosphate</text>
        <dbReference type="Rhea" id="RHEA:22508"/>
        <dbReference type="Rhea" id="RHEA-COMP:17339"/>
        <dbReference type="Rhea" id="RHEA-COMP:17340"/>
        <dbReference type="ChEBI" id="CHEBI:33019"/>
        <dbReference type="ChEBI" id="CHEBI:61560"/>
        <dbReference type="ChEBI" id="CHEBI:173112"/>
        <dbReference type="EC" id="2.7.7.7"/>
    </reaction>
</comment>
<organism evidence="12 13">
    <name type="scientific">Oceanobacillus profundus</name>
    <dbReference type="NCBI Taxonomy" id="372463"/>
    <lineage>
        <taxon>Bacteria</taxon>
        <taxon>Bacillati</taxon>
        <taxon>Bacillota</taxon>
        <taxon>Bacilli</taxon>
        <taxon>Bacillales</taxon>
        <taxon>Bacillaceae</taxon>
        <taxon>Oceanobacillus</taxon>
    </lineage>
</organism>
<dbReference type="PANTHER" id="PTHR32294">
    <property type="entry name" value="DNA POLYMERASE III SUBUNIT ALPHA"/>
    <property type="match status" value="1"/>
</dbReference>
<dbReference type="Gene3D" id="1.10.150.870">
    <property type="match status" value="1"/>
</dbReference>
<dbReference type="GO" id="GO:0006260">
    <property type="term" value="P:DNA replication"/>
    <property type="evidence" value="ECO:0007669"/>
    <property type="project" value="UniProtKB-KW"/>
</dbReference>
<dbReference type="InterPro" id="IPR040982">
    <property type="entry name" value="DNA_pol3_finger"/>
</dbReference>
<dbReference type="AlphaFoldDB" id="A0A417YIP4"/>
<dbReference type="EC" id="2.7.7.7" evidence="3"/>
<name>A0A417YIP4_9BACI</name>
<dbReference type="InterPro" id="IPR004013">
    <property type="entry name" value="PHP_dom"/>
</dbReference>
<dbReference type="SMART" id="SM00481">
    <property type="entry name" value="POLIIIAc"/>
    <property type="match status" value="1"/>
</dbReference>
<evidence type="ECO:0000313" key="13">
    <source>
        <dbReference type="Proteomes" id="UP000285456"/>
    </source>
</evidence>
<comment type="subcellular location">
    <subcellularLocation>
        <location evidence="1">Cytoplasm</location>
    </subcellularLocation>
</comment>
<dbReference type="EMBL" id="QWEH01000004">
    <property type="protein sequence ID" value="RHW32936.1"/>
    <property type="molecule type" value="Genomic_DNA"/>
</dbReference>
<dbReference type="RefSeq" id="WP_118889047.1">
    <property type="nucleotide sequence ID" value="NZ_JAMAWL010000005.1"/>
</dbReference>
<dbReference type="InterPro" id="IPR004805">
    <property type="entry name" value="DnaE2/DnaE/PolC"/>
</dbReference>
<dbReference type="InterPro" id="IPR029460">
    <property type="entry name" value="DNAPol_HHH"/>
</dbReference>
<gene>
    <name evidence="12" type="ORF">D1B32_07765</name>
</gene>
<dbReference type="Pfam" id="PF01336">
    <property type="entry name" value="tRNA_anti-codon"/>
    <property type="match status" value="1"/>
</dbReference>
<dbReference type="PANTHER" id="PTHR32294:SF0">
    <property type="entry name" value="DNA POLYMERASE III SUBUNIT ALPHA"/>
    <property type="match status" value="1"/>
</dbReference>
<evidence type="ECO:0000256" key="7">
    <source>
        <dbReference type="ARBA" id="ARBA00022705"/>
    </source>
</evidence>
<keyword evidence="8" id="KW-0239">DNA-directed DNA polymerase</keyword>
<dbReference type="GO" id="GO:0003887">
    <property type="term" value="F:DNA-directed DNA polymerase activity"/>
    <property type="evidence" value="ECO:0007669"/>
    <property type="project" value="UniProtKB-KW"/>
</dbReference>
<keyword evidence="6 12" id="KW-0548">Nucleotidyltransferase</keyword>
<proteinExistence type="inferred from homology"/>
<dbReference type="Pfam" id="PF14579">
    <property type="entry name" value="HHH_6"/>
    <property type="match status" value="1"/>
</dbReference>
<evidence type="ECO:0000313" key="12">
    <source>
        <dbReference type="EMBL" id="RHW32936.1"/>
    </source>
</evidence>
<dbReference type="InterPro" id="IPR004365">
    <property type="entry name" value="NA-bd_OB_tRNA"/>
</dbReference>
<keyword evidence="5 12" id="KW-0808">Transferase</keyword>
<accession>A0A417YIP4</accession>
<dbReference type="GO" id="GO:0005737">
    <property type="term" value="C:cytoplasm"/>
    <property type="evidence" value="ECO:0007669"/>
    <property type="project" value="UniProtKB-SubCell"/>
</dbReference>
<dbReference type="InterPro" id="IPR003141">
    <property type="entry name" value="Pol/His_phosphatase_N"/>
</dbReference>
<dbReference type="CDD" id="cd04485">
    <property type="entry name" value="DnaE_OBF"/>
    <property type="match status" value="1"/>
</dbReference>
<dbReference type="InterPro" id="IPR041931">
    <property type="entry name" value="DNA_pol3_alpha_thumb_dom"/>
</dbReference>
<comment type="similarity">
    <text evidence="2">Belongs to the DNA polymerase type-C family. DnaE subfamily.</text>
</comment>
<feature type="domain" description="Polymerase/histidinol phosphatase N-terminal" evidence="11">
    <location>
        <begin position="4"/>
        <end position="71"/>
    </location>
</feature>
<evidence type="ECO:0000256" key="8">
    <source>
        <dbReference type="ARBA" id="ARBA00022932"/>
    </source>
</evidence>
<reference evidence="12 13" key="1">
    <citation type="journal article" date="2007" name="Int. J. Syst. Evol. Microbiol.">
        <title>Oceanobacillus profundus sp. nov., isolated from a deep-sea sediment core.</title>
        <authorList>
            <person name="Kim Y.G."/>
            <person name="Choi D.H."/>
            <person name="Hyun S."/>
            <person name="Cho B.C."/>
        </authorList>
    </citation>
    <scope>NUCLEOTIDE SEQUENCE [LARGE SCALE GENOMIC DNA]</scope>
    <source>
        <strain evidence="12 13">DSM 18246</strain>
    </source>
</reference>
<evidence type="ECO:0000256" key="3">
    <source>
        <dbReference type="ARBA" id="ARBA00012417"/>
    </source>
</evidence>
<dbReference type="NCBIfam" id="TIGR00594">
    <property type="entry name" value="polc"/>
    <property type="match status" value="1"/>
</dbReference>
<dbReference type="InterPro" id="IPR011708">
    <property type="entry name" value="DNA_pol3_alpha_NTPase_dom"/>
</dbReference>
<evidence type="ECO:0000256" key="5">
    <source>
        <dbReference type="ARBA" id="ARBA00022679"/>
    </source>
</evidence>
<comment type="caution">
    <text evidence="12">The sequence shown here is derived from an EMBL/GenBank/DDBJ whole genome shotgun (WGS) entry which is preliminary data.</text>
</comment>
<dbReference type="Pfam" id="PF17657">
    <property type="entry name" value="DNA_pol3_finger"/>
    <property type="match status" value="1"/>
</dbReference>
<evidence type="ECO:0000259" key="11">
    <source>
        <dbReference type="SMART" id="SM00481"/>
    </source>
</evidence>
<evidence type="ECO:0000256" key="1">
    <source>
        <dbReference type="ARBA" id="ARBA00004496"/>
    </source>
</evidence>
<keyword evidence="13" id="KW-1185">Reference proteome</keyword>
<evidence type="ECO:0000256" key="10">
    <source>
        <dbReference type="ARBA" id="ARBA00049244"/>
    </source>
</evidence>
<evidence type="ECO:0000256" key="2">
    <source>
        <dbReference type="ARBA" id="ARBA00009496"/>
    </source>
</evidence>
<dbReference type="SUPFAM" id="SSF89550">
    <property type="entry name" value="PHP domain-like"/>
    <property type="match status" value="1"/>
</dbReference>
<evidence type="ECO:0000256" key="4">
    <source>
        <dbReference type="ARBA" id="ARBA00019114"/>
    </source>
</evidence>
<dbReference type="Pfam" id="PF07733">
    <property type="entry name" value="DNA_pol3_alpha"/>
    <property type="match status" value="1"/>
</dbReference>